<gene>
    <name evidence="2" type="ORF">Maq22A_1p34730</name>
</gene>
<dbReference type="Proteomes" id="UP000061432">
    <property type="component" value="Plasmid pMaq22A_1p"/>
</dbReference>
<sequence>MPAEGRLARDQGGPLVAGADEEKDGLRAPARGHAGDAHYDSILQLTGWLSPPAAAWCRARSRFEHVYPAERVVLKTDNAEKDF</sequence>
<accession>A0A0C6G0G0</accession>
<keyword evidence="2" id="KW-0614">Plasmid</keyword>
<reference evidence="2 3" key="1">
    <citation type="journal article" date="2015" name="Genome Announc.">
        <title>Complete Genome Sequence of Methylobacterium aquaticum Strain 22A, Isolated from Racomitrium japonicum Moss.</title>
        <authorList>
            <person name="Tani A."/>
            <person name="Ogura Y."/>
            <person name="Hayashi T."/>
            <person name="Kimbara K."/>
        </authorList>
    </citation>
    <scope>NUCLEOTIDE SEQUENCE [LARGE SCALE GENOMIC DNA]</scope>
    <source>
        <strain evidence="2 3">MA-22A</strain>
        <plasmid evidence="3">Plasmid pMaq22A_1p DNA</plasmid>
    </source>
</reference>
<proteinExistence type="predicted"/>
<dbReference type="EMBL" id="AP014705">
    <property type="protein sequence ID" value="BAQ49205.1"/>
    <property type="molecule type" value="Genomic_DNA"/>
</dbReference>
<organism evidence="2 3">
    <name type="scientific">Methylobacterium aquaticum</name>
    <dbReference type="NCBI Taxonomy" id="270351"/>
    <lineage>
        <taxon>Bacteria</taxon>
        <taxon>Pseudomonadati</taxon>
        <taxon>Pseudomonadota</taxon>
        <taxon>Alphaproteobacteria</taxon>
        <taxon>Hyphomicrobiales</taxon>
        <taxon>Methylobacteriaceae</taxon>
        <taxon>Methylobacterium</taxon>
    </lineage>
</organism>
<protein>
    <submittedName>
        <fullName evidence="2">Uncharacterized protein</fullName>
    </submittedName>
</protein>
<name>A0A0C6G0G0_9HYPH</name>
<reference evidence="3" key="2">
    <citation type="submission" date="2015-01" db="EMBL/GenBank/DDBJ databases">
        <title>Complete genome sequence of Methylobacterium aquaticum strain 22A.</title>
        <authorList>
            <person name="Tani A."/>
            <person name="Ogura Y."/>
            <person name="Hayashi T."/>
        </authorList>
    </citation>
    <scope>NUCLEOTIDE SEQUENCE [LARGE SCALE GENOMIC DNA]</scope>
    <source>
        <strain evidence="3">MA-22A</strain>
        <plasmid evidence="3">Plasmid pMaq22A_1p DNA</plasmid>
    </source>
</reference>
<dbReference type="KEGG" id="maqu:Maq22A_1p34730"/>
<dbReference type="AlphaFoldDB" id="A0A0C6G0G0"/>
<evidence type="ECO:0000313" key="2">
    <source>
        <dbReference type="EMBL" id="BAQ49205.1"/>
    </source>
</evidence>
<geneLocation type="plasmid" evidence="3">
    <name>pMaq22A_1p DNA</name>
</geneLocation>
<evidence type="ECO:0000313" key="3">
    <source>
        <dbReference type="Proteomes" id="UP000061432"/>
    </source>
</evidence>
<feature type="region of interest" description="Disordered" evidence="1">
    <location>
        <begin position="1"/>
        <end position="33"/>
    </location>
</feature>
<evidence type="ECO:0000256" key="1">
    <source>
        <dbReference type="SAM" id="MobiDB-lite"/>
    </source>
</evidence>